<protein>
    <submittedName>
        <fullName evidence="2">Uncharacterized protein</fullName>
    </submittedName>
</protein>
<dbReference type="EMBL" id="KM507819">
    <property type="protein sequence ID" value="AIT13995.1"/>
    <property type="molecule type" value="Genomic_DNA"/>
</dbReference>
<dbReference type="RefSeq" id="YP_009101692.1">
    <property type="nucleotide sequence ID" value="NC_025447.1"/>
</dbReference>
<dbReference type="Proteomes" id="UP000029889">
    <property type="component" value="Segment"/>
</dbReference>
<proteinExistence type="predicted"/>
<feature type="region of interest" description="Disordered" evidence="1">
    <location>
        <begin position="29"/>
        <end position="56"/>
    </location>
</feature>
<evidence type="ECO:0000313" key="2">
    <source>
        <dbReference type="EMBL" id="AIT13995.1"/>
    </source>
</evidence>
<dbReference type="KEGG" id="vg:22111138"/>
<keyword evidence="3" id="KW-1185">Reference proteome</keyword>
<evidence type="ECO:0000256" key="1">
    <source>
        <dbReference type="SAM" id="MobiDB-lite"/>
    </source>
</evidence>
<organism evidence="2 3">
    <name type="scientific">Escherichia phage 121Q</name>
    <dbReference type="NCBI Taxonomy" id="1555202"/>
    <lineage>
        <taxon>Viruses</taxon>
        <taxon>Duplodnaviria</taxon>
        <taxon>Heunggongvirae</taxon>
        <taxon>Uroviricota</taxon>
        <taxon>Caudoviricetes</taxon>
        <taxon>Asteriusvirus</taxon>
        <taxon>Asteriusvirus av121Q</taxon>
    </lineage>
</organism>
<name>A0A097EX50_9CAUD</name>
<evidence type="ECO:0000313" key="3">
    <source>
        <dbReference type="Proteomes" id="UP000029889"/>
    </source>
</evidence>
<accession>A0A097EX50</accession>
<gene>
    <name evidence="2" type="primary">98</name>
    <name evidence="2" type="ORF">PBI_121Q_98</name>
</gene>
<sequence length="56" mass="6644">MSLRESWEQFKEEIGYRGVKIEKINRTESIKASTNGTTYDRYDEKYGLHSKPKDTE</sequence>
<reference evidence="2 3" key="1">
    <citation type="submission" date="2014-09" db="EMBL/GenBank/DDBJ databases">
        <authorList>
            <person name="Lapin J.S."/>
            <person name="Pope W.H."/>
            <person name="Hua J."/>
            <person name="Ford M.E."/>
            <person name="Conway J.F."/>
            <person name="Hatfull G.F."/>
            <person name="Hendrix R.W."/>
        </authorList>
    </citation>
    <scope>NUCLEOTIDE SEQUENCE [LARGE SCALE GENOMIC DNA]</scope>
</reference>
<feature type="compositionally biased region" description="Basic and acidic residues" evidence="1">
    <location>
        <begin position="40"/>
        <end position="56"/>
    </location>
</feature>
<dbReference type="GeneID" id="22111138"/>